<gene>
    <name evidence="1" type="ORF">IE53DRAFT_313848</name>
</gene>
<reference evidence="1 2" key="1">
    <citation type="journal article" date="2018" name="Mol. Biol. Evol.">
        <title>Broad Genomic Sampling Reveals a Smut Pathogenic Ancestry of the Fungal Clade Ustilaginomycotina.</title>
        <authorList>
            <person name="Kijpornyongpan T."/>
            <person name="Mondo S.J."/>
            <person name="Barry K."/>
            <person name="Sandor L."/>
            <person name="Lee J."/>
            <person name="Lipzen A."/>
            <person name="Pangilinan J."/>
            <person name="LaButti K."/>
            <person name="Hainaut M."/>
            <person name="Henrissat B."/>
            <person name="Grigoriev I.V."/>
            <person name="Spatafora J.W."/>
            <person name="Aime M.C."/>
        </authorList>
    </citation>
    <scope>NUCLEOTIDE SEQUENCE [LARGE SCALE GENOMIC DNA]</scope>
    <source>
        <strain evidence="1 2">SA 807</strain>
    </source>
</reference>
<sequence length="339" mass="38033">MPFTKDPASLPDLDNLPKVPDMPQGCAWGLFDVDGIKDQLGTLNFLSEENTKRAASEEIKTGERIQLDWPLDSLKVPGFGRKPFEHKLVDLGSHADGRPYLLHTSDEIHINTQSCSQWDGFKHVAHQATGHYYNGLKHEDMYNGKEPLRNGTHNWCDAGGIAGRGVLVDWLSWYESKNGPGSAPKPYTRHEIPLSEIKETLKAQGTTLRPADILLIRSGFVRWHNSATEDESRAHVAEAQDYIGLEPTEEVKQWLWDNHFSAVGGDTVAFEAWPPSRESPLILHEWLLSLWGTPIGEMWDLEKLSEVCKRNQRYTFFLSSAPLRVPGGVASPPNAVAFF</sequence>
<protein>
    <submittedName>
        <fullName evidence="1">Uncharacterized protein</fullName>
    </submittedName>
</protein>
<organism evidence="1 2">
    <name type="scientific">Violaceomyces palustris</name>
    <dbReference type="NCBI Taxonomy" id="1673888"/>
    <lineage>
        <taxon>Eukaryota</taxon>
        <taxon>Fungi</taxon>
        <taxon>Dikarya</taxon>
        <taxon>Basidiomycota</taxon>
        <taxon>Ustilaginomycotina</taxon>
        <taxon>Ustilaginomycetes</taxon>
        <taxon>Violaceomycetales</taxon>
        <taxon>Violaceomycetaceae</taxon>
        <taxon>Violaceomyces</taxon>
    </lineage>
</organism>
<evidence type="ECO:0000313" key="2">
    <source>
        <dbReference type="Proteomes" id="UP000245626"/>
    </source>
</evidence>
<dbReference type="EMBL" id="KZ819840">
    <property type="protein sequence ID" value="PWN51479.1"/>
    <property type="molecule type" value="Genomic_DNA"/>
</dbReference>
<accession>A0ACD0P079</accession>
<proteinExistence type="predicted"/>
<evidence type="ECO:0000313" key="1">
    <source>
        <dbReference type="EMBL" id="PWN51479.1"/>
    </source>
</evidence>
<name>A0ACD0P079_9BASI</name>
<keyword evidence="2" id="KW-1185">Reference proteome</keyword>
<dbReference type="Proteomes" id="UP000245626">
    <property type="component" value="Unassembled WGS sequence"/>
</dbReference>